<dbReference type="InterPro" id="IPR003587">
    <property type="entry name" value="Hint_dom_N"/>
</dbReference>
<dbReference type="Proteomes" id="UP001157974">
    <property type="component" value="Unassembled WGS sequence"/>
</dbReference>
<dbReference type="SUPFAM" id="SSF51294">
    <property type="entry name" value="Hedgehog/intein (Hint) domain"/>
    <property type="match status" value="1"/>
</dbReference>
<keyword evidence="3" id="KW-0732">Signal</keyword>
<dbReference type="AlphaFoldDB" id="A0AAV8UE30"/>
<name>A0AAV8UE30_9RHOD</name>
<evidence type="ECO:0000256" key="3">
    <source>
        <dbReference type="SAM" id="SignalP"/>
    </source>
</evidence>
<dbReference type="SMART" id="SM00306">
    <property type="entry name" value="HintN"/>
    <property type="match status" value="1"/>
</dbReference>
<dbReference type="InterPro" id="IPR001767">
    <property type="entry name" value="Hedgehog_Hint"/>
</dbReference>
<gene>
    <name evidence="5" type="ORF">NDN08_004234</name>
</gene>
<reference evidence="5 6" key="1">
    <citation type="journal article" date="2023" name="Nat. Commun.">
        <title>Origin of minicircular mitochondrial genomes in red algae.</title>
        <authorList>
            <person name="Lee Y."/>
            <person name="Cho C.H."/>
            <person name="Lee Y.M."/>
            <person name="Park S.I."/>
            <person name="Yang J.H."/>
            <person name="West J.A."/>
            <person name="Bhattacharya D."/>
            <person name="Yoon H.S."/>
        </authorList>
    </citation>
    <scope>NUCLEOTIDE SEQUENCE [LARGE SCALE GENOMIC DNA]</scope>
    <source>
        <strain evidence="5 6">CCMP1338</strain>
        <tissue evidence="5">Whole cell</tissue>
    </source>
</reference>
<comment type="caution">
    <text evidence="5">The sequence shown here is derived from an EMBL/GenBank/DDBJ whole genome shotgun (WGS) entry which is preliminary data.</text>
</comment>
<keyword evidence="6" id="KW-1185">Reference proteome</keyword>
<dbReference type="InterPro" id="IPR001314">
    <property type="entry name" value="Peptidase_S1A"/>
</dbReference>
<keyword evidence="2" id="KW-0645">Protease</keyword>
<dbReference type="InterPro" id="IPR009003">
    <property type="entry name" value="Peptidase_S1_PA"/>
</dbReference>
<dbReference type="PANTHER" id="PTHR46706:SF12">
    <property type="entry name" value="PROTEIN QUA-1-RELATED"/>
    <property type="match status" value="1"/>
</dbReference>
<evidence type="ECO:0000256" key="1">
    <source>
        <dbReference type="ARBA" id="ARBA00023157"/>
    </source>
</evidence>
<dbReference type="CDD" id="cd00081">
    <property type="entry name" value="Hint"/>
    <property type="match status" value="1"/>
</dbReference>
<keyword evidence="1" id="KW-1015">Disulfide bond</keyword>
<dbReference type="InterPro" id="IPR043504">
    <property type="entry name" value="Peptidase_S1_PA_chymotrypsin"/>
</dbReference>
<organism evidence="5 6">
    <name type="scientific">Rhodosorus marinus</name>
    <dbReference type="NCBI Taxonomy" id="101924"/>
    <lineage>
        <taxon>Eukaryota</taxon>
        <taxon>Rhodophyta</taxon>
        <taxon>Stylonematophyceae</taxon>
        <taxon>Stylonematales</taxon>
        <taxon>Stylonemataceae</taxon>
        <taxon>Rhodosorus</taxon>
    </lineage>
</organism>
<dbReference type="GO" id="GO:0016540">
    <property type="term" value="P:protein autoprocessing"/>
    <property type="evidence" value="ECO:0007669"/>
    <property type="project" value="InterPro"/>
</dbReference>
<sequence>MTRKIIMRIQLGVLVVLALGFVSAVPVDLMEPAITLDGINELDRAINENSGNVREDALDGNTPEDIGLETRYITFENTTDVEITPADNQAVVARAKKWLSSRIYNGEHVPNRDMFANVGVIVAIDSLDNVIGIVCTGSIVDEDIVLSAAHCVDEIPANIRLVVCAGTIDYFADHGVCNMVTNAAIPRAYHRSTVISGNDLSLLKLSGPMTGIPIMKISLETPPAGLPSMAVGFGLSYPGADRADGRMRYGDTVVVPSDQCRFLELVGQAGDPDLICSNGNHDGSRGTACFGDSGGPLLVPGSTPSEHIAIGVASYIAVDERTGSCRPEYENAYASLSSRPHTKFMLSNVKKLGGSLSLAELSDDLVATVPNDGCFPEGALVVMEDGSSKRMDQVRAGDRVMVSSGRFSDVFGFGHKDGSITSEFVRIETTSEHVIELTAGHYMVIEGTLLAAKDVTSGDILTLYDGSTSKVANISLVNRRGLYNPHTLEGTIIVNDVLASTYTEAVNPKFAHLMLAIPRLAYRLGLKEPLGSMLYASTPAFLRTIARS</sequence>
<dbReference type="SMART" id="SM00020">
    <property type="entry name" value="Tryp_SPc"/>
    <property type="match status" value="1"/>
</dbReference>
<proteinExistence type="predicted"/>
<dbReference type="Gene3D" id="2.170.16.10">
    <property type="entry name" value="Hedgehog/Intein (Hint) domain"/>
    <property type="match status" value="1"/>
</dbReference>
<keyword evidence="2" id="KW-0378">Hydrolase</keyword>
<dbReference type="GO" id="GO:0004252">
    <property type="term" value="F:serine-type endopeptidase activity"/>
    <property type="evidence" value="ECO:0007669"/>
    <property type="project" value="InterPro"/>
</dbReference>
<dbReference type="InterPro" id="IPR018114">
    <property type="entry name" value="TRYPSIN_HIS"/>
</dbReference>
<dbReference type="PROSITE" id="PS00135">
    <property type="entry name" value="TRYPSIN_SER"/>
    <property type="match status" value="1"/>
</dbReference>
<feature type="domain" description="Peptidase S1" evidence="4">
    <location>
        <begin position="103"/>
        <end position="350"/>
    </location>
</feature>
<keyword evidence="2" id="KW-0720">Serine protease</keyword>
<dbReference type="PROSITE" id="PS50240">
    <property type="entry name" value="TRYPSIN_DOM"/>
    <property type="match status" value="1"/>
</dbReference>
<evidence type="ECO:0000259" key="4">
    <source>
        <dbReference type="PROSITE" id="PS50240"/>
    </source>
</evidence>
<dbReference type="EMBL" id="JAMWBK010000014">
    <property type="protein sequence ID" value="KAJ8900696.1"/>
    <property type="molecule type" value="Genomic_DNA"/>
</dbReference>
<dbReference type="PRINTS" id="PR00722">
    <property type="entry name" value="CHYMOTRYPSIN"/>
</dbReference>
<dbReference type="Pfam" id="PF00089">
    <property type="entry name" value="Trypsin"/>
    <property type="match status" value="1"/>
</dbReference>
<dbReference type="PROSITE" id="PS00134">
    <property type="entry name" value="TRYPSIN_HIS"/>
    <property type="match status" value="1"/>
</dbReference>
<dbReference type="SUPFAM" id="SSF50494">
    <property type="entry name" value="Trypsin-like serine proteases"/>
    <property type="match status" value="1"/>
</dbReference>
<accession>A0AAV8UE30</accession>
<feature type="signal peptide" evidence="3">
    <location>
        <begin position="1"/>
        <end position="24"/>
    </location>
</feature>
<dbReference type="InterPro" id="IPR001254">
    <property type="entry name" value="Trypsin_dom"/>
</dbReference>
<dbReference type="InterPro" id="IPR036844">
    <property type="entry name" value="Hint_dom_sf"/>
</dbReference>
<dbReference type="InterPro" id="IPR033116">
    <property type="entry name" value="TRYPSIN_SER"/>
</dbReference>
<dbReference type="PANTHER" id="PTHR46706">
    <property type="entry name" value="PROTEIN QUA-1-RELATED"/>
    <property type="match status" value="1"/>
</dbReference>
<dbReference type="Gene3D" id="2.40.10.10">
    <property type="entry name" value="Trypsin-like serine proteases"/>
    <property type="match status" value="2"/>
</dbReference>
<dbReference type="InterPro" id="IPR052140">
    <property type="entry name" value="Dev_Signal_Hedgehog-like"/>
</dbReference>
<evidence type="ECO:0000313" key="5">
    <source>
        <dbReference type="EMBL" id="KAJ8900696.1"/>
    </source>
</evidence>
<feature type="chain" id="PRO_5043440419" description="Peptidase S1 domain-containing protein" evidence="3">
    <location>
        <begin position="25"/>
        <end position="548"/>
    </location>
</feature>
<dbReference type="Pfam" id="PF01079">
    <property type="entry name" value="Hint"/>
    <property type="match status" value="1"/>
</dbReference>
<protein>
    <recommendedName>
        <fullName evidence="4">Peptidase S1 domain-containing protein</fullName>
    </recommendedName>
</protein>
<evidence type="ECO:0000313" key="6">
    <source>
        <dbReference type="Proteomes" id="UP001157974"/>
    </source>
</evidence>
<evidence type="ECO:0000256" key="2">
    <source>
        <dbReference type="RuleBase" id="RU363034"/>
    </source>
</evidence>